<evidence type="ECO:0000313" key="2">
    <source>
        <dbReference type="EMBL" id="KZC96441.1"/>
    </source>
</evidence>
<protein>
    <submittedName>
        <fullName evidence="2">Hydrolase</fullName>
    </submittedName>
</protein>
<dbReference type="SUPFAM" id="SSF53474">
    <property type="entry name" value="alpha/beta-Hydrolases"/>
    <property type="match status" value="1"/>
</dbReference>
<dbReference type="RefSeq" id="WP_063070313.1">
    <property type="nucleotide sequence ID" value="NZ_LQXA01000005.1"/>
</dbReference>
<reference evidence="2 3" key="1">
    <citation type="submission" date="2016-01" db="EMBL/GenBank/DDBJ databases">
        <title>Draft genome sequence of Clavibacter michiganensis subsp. tessellarius DOAB 609.</title>
        <authorList>
            <person name="Tambong J.T."/>
        </authorList>
    </citation>
    <scope>NUCLEOTIDE SEQUENCE [LARGE SCALE GENOMIC DNA]</scope>
    <source>
        <strain evidence="2 3">DOAB 609</strain>
    </source>
</reference>
<dbReference type="InterPro" id="IPR029058">
    <property type="entry name" value="AB_hydrolase_fold"/>
</dbReference>
<dbReference type="InterPro" id="IPR050266">
    <property type="entry name" value="AB_hydrolase_sf"/>
</dbReference>
<dbReference type="GO" id="GO:0047372">
    <property type="term" value="F:monoacylglycerol lipase activity"/>
    <property type="evidence" value="ECO:0007669"/>
    <property type="project" value="TreeGrafter"/>
</dbReference>
<dbReference type="Pfam" id="PF00561">
    <property type="entry name" value="Abhydrolase_1"/>
    <property type="match status" value="1"/>
</dbReference>
<dbReference type="STRING" id="31965.AWH51_03090"/>
<keyword evidence="2" id="KW-0378">Hydrolase</keyword>
<dbReference type="PRINTS" id="PR00111">
    <property type="entry name" value="ABHYDROLASE"/>
</dbReference>
<sequence>MRSPLVRLTRVRRPGDVHRTESSPPRWLLLSRRYGSRAIPVDHDLERRTVLGFRVAIKVFRSPRGNAGRTLSAAPSGIGSAGPAAGRPSFVLVHGIGVSSRYFHPVAALLAEHGDVHAIDLPGYGESPRVHRDVTLDDHAAVVAEVIRTHGLVDPVVVGHSMGSQIVARLAARHPEVADRIVLIAPTLDPRKRGVVRAGLALAHDTLREPLLSNAVVIGDYLFRCGVPYYLRQLPHLIQDRVEDRAGRIRARTLVIVGDRDAVVDRSFARDLADAIPRGRLHVAHGPHVVMFTDPVGVARAIVEHARLG</sequence>
<dbReference type="Gene3D" id="3.40.50.1820">
    <property type="entry name" value="alpha/beta hydrolase"/>
    <property type="match status" value="1"/>
</dbReference>
<dbReference type="GO" id="GO:0046464">
    <property type="term" value="P:acylglycerol catabolic process"/>
    <property type="evidence" value="ECO:0007669"/>
    <property type="project" value="TreeGrafter"/>
</dbReference>
<gene>
    <name evidence="2" type="ORF">AWH51_03090</name>
</gene>
<feature type="domain" description="AB hydrolase-1" evidence="1">
    <location>
        <begin position="88"/>
        <end position="188"/>
    </location>
</feature>
<dbReference type="OrthoDB" id="9770427at2"/>
<dbReference type="Proteomes" id="UP000076218">
    <property type="component" value="Unassembled WGS sequence"/>
</dbReference>
<dbReference type="GO" id="GO:0016020">
    <property type="term" value="C:membrane"/>
    <property type="evidence" value="ECO:0007669"/>
    <property type="project" value="TreeGrafter"/>
</dbReference>
<dbReference type="AlphaFoldDB" id="A0A154V503"/>
<evidence type="ECO:0000259" key="1">
    <source>
        <dbReference type="Pfam" id="PF00561"/>
    </source>
</evidence>
<dbReference type="PANTHER" id="PTHR43798">
    <property type="entry name" value="MONOACYLGLYCEROL LIPASE"/>
    <property type="match status" value="1"/>
</dbReference>
<proteinExistence type="predicted"/>
<name>A0A154V503_9MICO</name>
<dbReference type="EMBL" id="LQXA01000005">
    <property type="protein sequence ID" value="KZC96441.1"/>
    <property type="molecule type" value="Genomic_DNA"/>
</dbReference>
<organism evidence="2 3">
    <name type="scientific">Clavibacter tessellarius</name>
    <dbReference type="NCBI Taxonomy" id="31965"/>
    <lineage>
        <taxon>Bacteria</taxon>
        <taxon>Bacillati</taxon>
        <taxon>Actinomycetota</taxon>
        <taxon>Actinomycetes</taxon>
        <taxon>Micrococcales</taxon>
        <taxon>Microbacteriaceae</taxon>
        <taxon>Clavibacter</taxon>
    </lineage>
</organism>
<accession>A0A154V503</accession>
<dbReference type="InterPro" id="IPR000073">
    <property type="entry name" value="AB_hydrolase_1"/>
</dbReference>
<evidence type="ECO:0000313" key="3">
    <source>
        <dbReference type="Proteomes" id="UP000076218"/>
    </source>
</evidence>
<comment type="caution">
    <text evidence="2">The sequence shown here is derived from an EMBL/GenBank/DDBJ whole genome shotgun (WGS) entry which is preliminary data.</text>
</comment>
<dbReference type="PANTHER" id="PTHR43798:SF5">
    <property type="entry name" value="MONOACYLGLYCEROL LIPASE ABHD6"/>
    <property type="match status" value="1"/>
</dbReference>